<protein>
    <submittedName>
        <fullName evidence="1">Uncharacterized protein</fullName>
    </submittedName>
</protein>
<accession>A0A6L2JP66</accession>
<dbReference type="AlphaFoldDB" id="A0A6L2JP66"/>
<comment type="caution">
    <text evidence="1">The sequence shown here is derived from an EMBL/GenBank/DDBJ whole genome shotgun (WGS) entry which is preliminary data.</text>
</comment>
<reference evidence="1" key="1">
    <citation type="journal article" date="2019" name="Sci. Rep.">
        <title>Draft genome of Tanacetum cinerariifolium, the natural source of mosquito coil.</title>
        <authorList>
            <person name="Yamashiro T."/>
            <person name="Shiraishi A."/>
            <person name="Satake H."/>
            <person name="Nakayama K."/>
        </authorList>
    </citation>
    <scope>NUCLEOTIDE SEQUENCE</scope>
</reference>
<proteinExistence type="predicted"/>
<gene>
    <name evidence="1" type="ORF">Tci_009673</name>
</gene>
<organism evidence="1">
    <name type="scientific">Tanacetum cinerariifolium</name>
    <name type="common">Dalmatian daisy</name>
    <name type="synonym">Chrysanthemum cinerariifolium</name>
    <dbReference type="NCBI Taxonomy" id="118510"/>
    <lineage>
        <taxon>Eukaryota</taxon>
        <taxon>Viridiplantae</taxon>
        <taxon>Streptophyta</taxon>
        <taxon>Embryophyta</taxon>
        <taxon>Tracheophyta</taxon>
        <taxon>Spermatophyta</taxon>
        <taxon>Magnoliopsida</taxon>
        <taxon>eudicotyledons</taxon>
        <taxon>Gunneridae</taxon>
        <taxon>Pentapetalae</taxon>
        <taxon>asterids</taxon>
        <taxon>campanulids</taxon>
        <taxon>Asterales</taxon>
        <taxon>Asteraceae</taxon>
        <taxon>Asteroideae</taxon>
        <taxon>Anthemideae</taxon>
        <taxon>Anthemidinae</taxon>
        <taxon>Tanacetum</taxon>
    </lineage>
</organism>
<dbReference type="EMBL" id="BKCJ010000961">
    <property type="protein sequence ID" value="GEU37695.1"/>
    <property type="molecule type" value="Genomic_DNA"/>
</dbReference>
<evidence type="ECO:0000313" key="1">
    <source>
        <dbReference type="EMBL" id="GEU37695.1"/>
    </source>
</evidence>
<sequence length="141" mass="16409">MENFNCIRKLLPTVVDRLFQSHEYKKSLSVPFNLAIQASWAKGLAEEHFKEDLLELMSMMENFNAYADKKMYVEYEKLFEKRYPFVEKISRGFRHTVYDLFKVYPDSPPLEQAPPSKPSSGQAPSEHCNQSAYDVILEGDC</sequence>
<name>A0A6L2JP66_TANCI</name>